<dbReference type="RefSeq" id="WP_052222216.1">
    <property type="nucleotide sequence ID" value="NZ_LHUR01000031.1"/>
</dbReference>
<evidence type="ECO:0000256" key="3">
    <source>
        <dbReference type="ARBA" id="ARBA00023082"/>
    </source>
</evidence>
<keyword evidence="5 6" id="KW-0804">Transcription</keyword>
<dbReference type="InterPro" id="IPR007627">
    <property type="entry name" value="RNA_pol_sigma70_r2"/>
</dbReference>
<dbReference type="InterPro" id="IPR014244">
    <property type="entry name" value="RNA_pol_sigma-I"/>
</dbReference>
<evidence type="ECO:0000256" key="1">
    <source>
        <dbReference type="ARBA" id="ARBA00022490"/>
    </source>
</evidence>
<dbReference type="Gene3D" id="1.10.1740.10">
    <property type="match status" value="1"/>
</dbReference>
<dbReference type="GO" id="GO:0005737">
    <property type="term" value="C:cytoplasm"/>
    <property type="evidence" value="ECO:0007669"/>
    <property type="project" value="UniProtKB-SubCell"/>
</dbReference>
<evidence type="ECO:0000256" key="4">
    <source>
        <dbReference type="ARBA" id="ARBA00023125"/>
    </source>
</evidence>
<protein>
    <recommendedName>
        <fullName evidence="6">RNA polymerase sigma factor SigI</fullName>
    </recommendedName>
</protein>
<keyword evidence="4 6" id="KW-0238">DNA-binding</keyword>
<comment type="subcellular location">
    <subcellularLocation>
        <location evidence="6">Cytoplasm</location>
    </subcellularLocation>
</comment>
<keyword evidence="3 6" id="KW-0731">Sigma factor</keyword>
<dbReference type="SUPFAM" id="SSF88946">
    <property type="entry name" value="Sigma2 domain of RNA polymerase sigma factors"/>
    <property type="match status" value="1"/>
</dbReference>
<dbReference type="EMBL" id="LHUR01000031">
    <property type="protein sequence ID" value="KOA18997.1"/>
    <property type="molecule type" value="Genomic_DNA"/>
</dbReference>
<dbReference type="InterPro" id="IPR013325">
    <property type="entry name" value="RNA_pol_sigma_r2"/>
</dbReference>
<evidence type="ECO:0000256" key="6">
    <source>
        <dbReference type="HAMAP-Rule" id="MF_02064"/>
    </source>
</evidence>
<feature type="short sequence motif" description="Polymerase core binding" evidence="6">
    <location>
        <begin position="40"/>
        <end position="53"/>
    </location>
</feature>
<evidence type="ECO:0000256" key="2">
    <source>
        <dbReference type="ARBA" id="ARBA00023015"/>
    </source>
</evidence>
<comment type="function">
    <text evidence="6">Sigma factors are initiation factors that promote the attachment of RNA polymerase to specific initiation sites and are then released.</text>
</comment>
<sequence>MDPMSPILENRDSFIENNKNFIYGAAYKVCKRKLDWTNDEELSISLIAFNDACDKYSEEKGNFFSFASVIIKNALIDFFRKANNTPYLTFDNSSEDNKEDYIDYKISIDNYQIETENKKRAEEIALFSQELANYKLSFSALVESSPSHVDTRNNLLNLAIACSKDNNILDYIKNKKLLPIAQIALLTNTKKKYLEKWRRYLLTLILILSTEEYPYIKSYLNIKVGENND</sequence>
<feature type="domain" description="RNA polymerase sigma-70 region 2" evidence="7">
    <location>
        <begin position="15"/>
        <end position="83"/>
    </location>
</feature>
<evidence type="ECO:0000256" key="5">
    <source>
        <dbReference type="ARBA" id="ARBA00023163"/>
    </source>
</evidence>
<dbReference type="Proteomes" id="UP000037043">
    <property type="component" value="Unassembled WGS sequence"/>
</dbReference>
<dbReference type="HAMAP" id="MF_02064">
    <property type="entry name" value="Sigma70_SigI"/>
    <property type="match status" value="1"/>
</dbReference>
<dbReference type="GO" id="GO:0006352">
    <property type="term" value="P:DNA-templated transcription initiation"/>
    <property type="evidence" value="ECO:0007669"/>
    <property type="project" value="UniProtKB-UniRule"/>
</dbReference>
<feature type="DNA-binding region" description="H-T-H motif" evidence="6">
    <location>
        <begin position="180"/>
        <end position="199"/>
    </location>
</feature>
<dbReference type="GO" id="GO:0016987">
    <property type="term" value="F:sigma factor activity"/>
    <property type="evidence" value="ECO:0007669"/>
    <property type="project" value="UniProtKB-UniRule"/>
</dbReference>
<comment type="activity regulation">
    <text evidence="6">Negatively regulated by the anti-sigma-I factor RsgI.</text>
</comment>
<comment type="similarity">
    <text evidence="6">Belongs to the sigma-70 factor family. SigI subfamily.</text>
</comment>
<keyword evidence="2 6" id="KW-0805">Transcription regulation</keyword>
<dbReference type="PIRSF" id="PIRSF038953">
    <property type="entry name" value="SigI"/>
    <property type="match status" value="1"/>
</dbReference>
<evidence type="ECO:0000259" key="7">
    <source>
        <dbReference type="Pfam" id="PF04542"/>
    </source>
</evidence>
<dbReference type="GO" id="GO:0003677">
    <property type="term" value="F:DNA binding"/>
    <property type="evidence" value="ECO:0007669"/>
    <property type="project" value="UniProtKB-UniRule"/>
</dbReference>
<proteinExistence type="inferred from homology"/>
<comment type="caution">
    <text evidence="8">The sequence shown here is derived from an EMBL/GenBank/DDBJ whole genome shotgun (WGS) entry which is preliminary data.</text>
</comment>
<comment type="subunit">
    <text evidence="6">Interacts with RsgI.</text>
</comment>
<keyword evidence="1 6" id="KW-0963">Cytoplasm</keyword>
<evidence type="ECO:0000313" key="8">
    <source>
        <dbReference type="EMBL" id="KOA18997.1"/>
    </source>
</evidence>
<dbReference type="Pfam" id="PF04542">
    <property type="entry name" value="Sigma70_r2"/>
    <property type="match status" value="1"/>
</dbReference>
<evidence type="ECO:0000313" key="9">
    <source>
        <dbReference type="Proteomes" id="UP000037043"/>
    </source>
</evidence>
<organism evidence="8 9">
    <name type="scientific">Clostridium homopropionicum DSM 5847</name>
    <dbReference type="NCBI Taxonomy" id="1121318"/>
    <lineage>
        <taxon>Bacteria</taxon>
        <taxon>Bacillati</taxon>
        <taxon>Bacillota</taxon>
        <taxon>Clostridia</taxon>
        <taxon>Eubacteriales</taxon>
        <taxon>Clostridiaceae</taxon>
        <taxon>Clostridium</taxon>
    </lineage>
</organism>
<gene>
    <name evidence="6 8" type="primary">sigI</name>
    <name evidence="8" type="ORF">CLHOM_27370</name>
</gene>
<reference evidence="9" key="1">
    <citation type="submission" date="2015-08" db="EMBL/GenBank/DDBJ databases">
        <title>Genome sequence of the strict anaerobe Clostridium homopropionicum LuHBu1 (DSM 5847T).</title>
        <authorList>
            <person name="Poehlein A."/>
            <person name="Beck M."/>
            <person name="Schiel-Bengelsdorf B."/>
            <person name="Bengelsdorf F.R."/>
            <person name="Daniel R."/>
            <person name="Duerre P."/>
        </authorList>
    </citation>
    <scope>NUCLEOTIDE SEQUENCE [LARGE SCALE GENOMIC DNA]</scope>
    <source>
        <strain evidence="9">DSM 5847</strain>
    </source>
</reference>
<dbReference type="AlphaFoldDB" id="A0A0L6Z7Q2"/>
<name>A0A0L6Z7Q2_9CLOT</name>
<dbReference type="STRING" id="36844.SAMN04488501_10916"/>
<keyword evidence="9" id="KW-1185">Reference proteome</keyword>
<dbReference type="PATRIC" id="fig|1121318.3.peg.2750"/>
<keyword evidence="6" id="KW-0346">Stress response</keyword>
<accession>A0A0L6Z7Q2</accession>